<evidence type="ECO:0000259" key="2">
    <source>
        <dbReference type="PROSITE" id="PS50994"/>
    </source>
</evidence>
<dbReference type="InterPro" id="IPR012337">
    <property type="entry name" value="RNaseH-like_sf"/>
</dbReference>
<reference evidence="3 4" key="1">
    <citation type="submission" date="2015-09" db="EMBL/GenBank/DDBJ databases">
        <title>Draft genome of the parasitic nematode Teladorsagia circumcincta isolate WARC Sus (inbred).</title>
        <authorList>
            <person name="Mitreva M."/>
        </authorList>
    </citation>
    <scope>NUCLEOTIDE SEQUENCE [LARGE SCALE GENOMIC DNA]</scope>
    <source>
        <strain evidence="3 4">S</strain>
    </source>
</reference>
<dbReference type="InterPro" id="IPR036397">
    <property type="entry name" value="RNaseH_sf"/>
</dbReference>
<feature type="non-terminal residue" evidence="3">
    <location>
        <position position="235"/>
    </location>
</feature>
<evidence type="ECO:0000313" key="4">
    <source>
        <dbReference type="Proteomes" id="UP000230423"/>
    </source>
</evidence>
<dbReference type="SUPFAM" id="SSF53098">
    <property type="entry name" value="Ribonuclease H-like"/>
    <property type="match status" value="1"/>
</dbReference>
<dbReference type="EMBL" id="KZ404363">
    <property type="protein sequence ID" value="PIO53920.1"/>
    <property type="molecule type" value="Genomic_DNA"/>
</dbReference>
<sequence length="235" mass="27022">MKGIKTESYAYVTPYNSLMGPKWIRGNEEMAYHMDMMIAEVNVAPHSGVEEALRKTYPEVFEGGLRSCTKEGRIGHLRTAPYHPQANRLAERFVDTPKRGIKELKREEKPSEATLNMILQAYRSTSNESLSNRTPAEVFLGRKLQTRMSLLSPIKNTPKSSSAPESQNKMKEQFNRRNRVTPKAFTSGDVVYAQIWKAPNFIWKTGTIVRRFGRVNYEVEVEGKLMRKHANELRR</sequence>
<evidence type="ECO:0000313" key="3">
    <source>
        <dbReference type="EMBL" id="PIO53920.1"/>
    </source>
</evidence>
<dbReference type="GO" id="GO:0003676">
    <property type="term" value="F:nucleic acid binding"/>
    <property type="evidence" value="ECO:0007669"/>
    <property type="project" value="InterPro"/>
</dbReference>
<feature type="region of interest" description="Disordered" evidence="1">
    <location>
        <begin position="153"/>
        <end position="174"/>
    </location>
</feature>
<dbReference type="Proteomes" id="UP000230423">
    <property type="component" value="Unassembled WGS sequence"/>
</dbReference>
<dbReference type="PANTHER" id="PTHR37984:SF5">
    <property type="entry name" value="PROTEIN NYNRIN-LIKE"/>
    <property type="match status" value="1"/>
</dbReference>
<dbReference type="InterPro" id="IPR001584">
    <property type="entry name" value="Integrase_cat-core"/>
</dbReference>
<dbReference type="AlphaFoldDB" id="A0A2G9T940"/>
<gene>
    <name evidence="3" type="ORF">TELCIR_24728</name>
</gene>
<feature type="compositionally biased region" description="Polar residues" evidence="1">
    <location>
        <begin position="153"/>
        <end position="167"/>
    </location>
</feature>
<dbReference type="OrthoDB" id="7390654at2759"/>
<dbReference type="Gene3D" id="3.30.420.10">
    <property type="entry name" value="Ribonuclease H-like superfamily/Ribonuclease H"/>
    <property type="match status" value="1"/>
</dbReference>
<dbReference type="PROSITE" id="PS50994">
    <property type="entry name" value="INTEGRASE"/>
    <property type="match status" value="1"/>
</dbReference>
<dbReference type="GO" id="GO:0015074">
    <property type="term" value="P:DNA integration"/>
    <property type="evidence" value="ECO:0007669"/>
    <property type="project" value="InterPro"/>
</dbReference>
<protein>
    <recommendedName>
        <fullName evidence="2">Integrase catalytic domain-containing protein</fullName>
    </recommendedName>
</protein>
<evidence type="ECO:0000256" key="1">
    <source>
        <dbReference type="SAM" id="MobiDB-lite"/>
    </source>
</evidence>
<organism evidence="3 4">
    <name type="scientific">Teladorsagia circumcincta</name>
    <name type="common">Brown stomach worm</name>
    <name type="synonym">Ostertagia circumcincta</name>
    <dbReference type="NCBI Taxonomy" id="45464"/>
    <lineage>
        <taxon>Eukaryota</taxon>
        <taxon>Metazoa</taxon>
        <taxon>Ecdysozoa</taxon>
        <taxon>Nematoda</taxon>
        <taxon>Chromadorea</taxon>
        <taxon>Rhabditida</taxon>
        <taxon>Rhabditina</taxon>
        <taxon>Rhabditomorpha</taxon>
        <taxon>Strongyloidea</taxon>
        <taxon>Trichostrongylidae</taxon>
        <taxon>Teladorsagia</taxon>
    </lineage>
</organism>
<dbReference type="PANTHER" id="PTHR37984">
    <property type="entry name" value="PROTEIN CBG26694"/>
    <property type="match status" value="1"/>
</dbReference>
<dbReference type="InterPro" id="IPR050951">
    <property type="entry name" value="Retrovirus_Pol_polyprotein"/>
</dbReference>
<keyword evidence="4" id="KW-1185">Reference proteome</keyword>
<proteinExistence type="predicted"/>
<feature type="domain" description="Integrase catalytic" evidence="2">
    <location>
        <begin position="37"/>
        <end position="143"/>
    </location>
</feature>
<accession>A0A2G9T940</accession>
<name>A0A2G9T940_TELCI</name>